<feature type="domain" description="PRC-barrel" evidence="7">
    <location>
        <begin position="103"/>
        <end position="174"/>
    </location>
</feature>
<dbReference type="EMBL" id="CP034870">
    <property type="protein sequence ID" value="QCI22450.1"/>
    <property type="molecule type" value="Genomic_DNA"/>
</dbReference>
<dbReference type="InterPro" id="IPR011033">
    <property type="entry name" value="PRC_barrel-like_sf"/>
</dbReference>
<evidence type="ECO:0000259" key="6">
    <source>
        <dbReference type="Pfam" id="PF01782"/>
    </source>
</evidence>
<evidence type="ECO:0000313" key="9">
    <source>
        <dbReference type="Proteomes" id="UP000298564"/>
    </source>
</evidence>
<dbReference type="InterPro" id="IPR009000">
    <property type="entry name" value="Transl_B-barrel_sf"/>
</dbReference>
<evidence type="ECO:0000313" key="8">
    <source>
        <dbReference type="EMBL" id="QCI22450.1"/>
    </source>
</evidence>
<keyword evidence="2 5" id="KW-0690">Ribosome biogenesis</keyword>
<dbReference type="HAMAP" id="MF_00014">
    <property type="entry name" value="Ribosome_mat_RimM"/>
    <property type="match status" value="1"/>
</dbReference>
<evidence type="ECO:0000256" key="1">
    <source>
        <dbReference type="ARBA" id="ARBA00022490"/>
    </source>
</evidence>
<dbReference type="GO" id="GO:0042274">
    <property type="term" value="P:ribosomal small subunit biogenesis"/>
    <property type="evidence" value="ECO:0007669"/>
    <property type="project" value="UniProtKB-UniRule"/>
</dbReference>
<protein>
    <recommendedName>
        <fullName evidence="5">Ribosome maturation factor RimM</fullName>
    </recommendedName>
</protein>
<organism evidence="8 9">
    <name type="scientific">Buchnera aphidicola</name>
    <name type="common">Lipaphis pseudobrassicae</name>
    <dbReference type="NCBI Taxonomy" id="1258543"/>
    <lineage>
        <taxon>Bacteria</taxon>
        <taxon>Pseudomonadati</taxon>
        <taxon>Pseudomonadota</taxon>
        <taxon>Gammaproteobacteria</taxon>
        <taxon>Enterobacterales</taxon>
        <taxon>Erwiniaceae</taxon>
        <taxon>Buchnera</taxon>
    </lineage>
</organism>
<proteinExistence type="inferred from homology"/>
<dbReference type="Proteomes" id="UP000298564">
    <property type="component" value="Chromosome"/>
</dbReference>
<evidence type="ECO:0000259" key="7">
    <source>
        <dbReference type="Pfam" id="PF05239"/>
    </source>
</evidence>
<dbReference type="SUPFAM" id="SSF50447">
    <property type="entry name" value="Translation proteins"/>
    <property type="match status" value="1"/>
</dbReference>
<dbReference type="GO" id="GO:0006364">
    <property type="term" value="P:rRNA processing"/>
    <property type="evidence" value="ECO:0007669"/>
    <property type="project" value="UniProtKB-UniRule"/>
</dbReference>
<dbReference type="OrthoDB" id="9783509at2"/>
<dbReference type="AlphaFoldDB" id="A0A4D6Y9H9"/>
<evidence type="ECO:0000256" key="5">
    <source>
        <dbReference type="HAMAP-Rule" id="MF_00014"/>
    </source>
</evidence>
<dbReference type="GO" id="GO:0043022">
    <property type="term" value="F:ribosome binding"/>
    <property type="evidence" value="ECO:0007669"/>
    <property type="project" value="InterPro"/>
</dbReference>
<dbReference type="GO" id="GO:0005840">
    <property type="term" value="C:ribosome"/>
    <property type="evidence" value="ECO:0007669"/>
    <property type="project" value="InterPro"/>
</dbReference>
<accession>A0A4D6Y9H9</accession>
<dbReference type="InterPro" id="IPR027275">
    <property type="entry name" value="PRC-brl_dom"/>
</dbReference>
<dbReference type="PANTHER" id="PTHR33692:SF1">
    <property type="entry name" value="RIBOSOME MATURATION FACTOR RIMM"/>
    <property type="match status" value="1"/>
</dbReference>
<comment type="subcellular location">
    <subcellularLocation>
        <location evidence="5">Cytoplasm</location>
    </subcellularLocation>
</comment>
<dbReference type="InterPro" id="IPR002676">
    <property type="entry name" value="RimM_N"/>
</dbReference>
<name>A0A4D6Y9H9_9GAMM</name>
<keyword evidence="1 5" id="KW-0963">Cytoplasm</keyword>
<gene>
    <name evidence="5 8" type="primary">rimM</name>
    <name evidence="8" type="ORF">D9V70_02025</name>
</gene>
<feature type="domain" description="RimM N-terminal" evidence="6">
    <location>
        <begin position="15"/>
        <end position="95"/>
    </location>
</feature>
<dbReference type="Gene3D" id="2.30.30.240">
    <property type="entry name" value="PRC-barrel domain"/>
    <property type="match status" value="1"/>
</dbReference>
<dbReference type="Gene3D" id="2.40.30.60">
    <property type="entry name" value="RimM"/>
    <property type="match status" value="1"/>
</dbReference>
<keyword evidence="4 5" id="KW-0143">Chaperone</keyword>
<evidence type="ECO:0000256" key="4">
    <source>
        <dbReference type="ARBA" id="ARBA00023186"/>
    </source>
</evidence>
<dbReference type="InterPro" id="IPR011961">
    <property type="entry name" value="RimM"/>
</dbReference>
<dbReference type="PANTHER" id="PTHR33692">
    <property type="entry name" value="RIBOSOME MATURATION FACTOR RIMM"/>
    <property type="match status" value="1"/>
</dbReference>
<dbReference type="SUPFAM" id="SSF50346">
    <property type="entry name" value="PRC-barrel domain"/>
    <property type="match status" value="1"/>
</dbReference>
<dbReference type="GO" id="GO:0005737">
    <property type="term" value="C:cytoplasm"/>
    <property type="evidence" value="ECO:0007669"/>
    <property type="project" value="UniProtKB-SubCell"/>
</dbReference>
<comment type="subunit">
    <text evidence="5">Binds ribosomal protein uS19.</text>
</comment>
<evidence type="ECO:0000256" key="3">
    <source>
        <dbReference type="ARBA" id="ARBA00022552"/>
    </source>
</evidence>
<reference evidence="8 9" key="2">
    <citation type="submission" date="2019-05" db="EMBL/GenBank/DDBJ databases">
        <title>Genome evolution of the obligate endosymbiont Buchnera aphidicola.</title>
        <authorList>
            <person name="Moran N.A."/>
        </authorList>
    </citation>
    <scope>NUCLEOTIDE SEQUENCE [LARGE SCALE GENOMIC DNA]</scope>
    <source>
        <strain evidence="8 9">Lps</strain>
    </source>
</reference>
<reference evidence="8 9" key="1">
    <citation type="submission" date="2018-12" db="EMBL/GenBank/DDBJ databases">
        <authorList>
            <person name="Chong R.A."/>
        </authorList>
    </citation>
    <scope>NUCLEOTIDE SEQUENCE [LARGE SCALE GENOMIC DNA]</scope>
    <source>
        <strain evidence="8 9">Lps</strain>
    </source>
</reference>
<comment type="function">
    <text evidence="5">An accessory protein needed during the final step in the assembly of 30S ribosomal subunit, possibly for assembly of the head region. Essential for efficient processing of 16S rRNA. May be needed both before and after RbfA during the maturation of 16S rRNA. It has affinity for free ribosomal 30S subunits but not for 70S ribosomes.</text>
</comment>
<comment type="domain">
    <text evidence="5">The PRC barrel domain binds ribosomal protein uS19.</text>
</comment>
<sequence length="181" mass="21777">MIKTKLNPLINPILIGKVGKPYGILGWINIFSFLEKQEKIFNYFPCFFLKEETWTKIHLDNWKKYKKNFIIHIKGVFDRSEVMQMTNSDIIINSHQLPILKKNEYYWFQIIQLKVFNINKIYLGKVIDLIRTKSNDILIIKNELKNYKKNILIPFIYDKIIKKIDINNNIIIVEWNLIRTT</sequence>
<dbReference type="RefSeq" id="WP_158356289.1">
    <property type="nucleotide sequence ID" value="NZ_CP034870.1"/>
</dbReference>
<dbReference type="NCBIfam" id="TIGR02273">
    <property type="entry name" value="16S_RimM"/>
    <property type="match status" value="1"/>
</dbReference>
<dbReference type="InterPro" id="IPR036976">
    <property type="entry name" value="RimM_N_sf"/>
</dbReference>
<evidence type="ECO:0000256" key="2">
    <source>
        <dbReference type="ARBA" id="ARBA00022517"/>
    </source>
</evidence>
<comment type="similarity">
    <text evidence="5">Belongs to the RimM family.</text>
</comment>
<keyword evidence="3 5" id="KW-0698">rRNA processing</keyword>
<dbReference type="Pfam" id="PF01782">
    <property type="entry name" value="RimM"/>
    <property type="match status" value="1"/>
</dbReference>
<dbReference type="Pfam" id="PF05239">
    <property type="entry name" value="PRC"/>
    <property type="match status" value="1"/>
</dbReference>